<dbReference type="GO" id="GO:0030497">
    <property type="term" value="P:fatty acid elongation"/>
    <property type="evidence" value="ECO:0007669"/>
    <property type="project" value="TreeGrafter"/>
</dbReference>
<dbReference type="UniPathway" id="UPA00094"/>
<dbReference type="OrthoDB" id="46988at2759"/>
<comment type="caution">
    <text evidence="14">Lacks conserved residue(s) required for the propagation of feature annotation.</text>
</comment>
<evidence type="ECO:0000256" key="5">
    <source>
        <dbReference type="ARBA" id="ARBA00022516"/>
    </source>
</evidence>
<evidence type="ECO:0000256" key="11">
    <source>
        <dbReference type="ARBA" id="ARBA00023160"/>
    </source>
</evidence>
<feature type="domain" description="BZIP" evidence="16">
    <location>
        <begin position="173"/>
        <end position="188"/>
    </location>
</feature>
<evidence type="ECO:0000256" key="2">
    <source>
        <dbReference type="ARBA" id="ARBA00005194"/>
    </source>
</evidence>
<dbReference type="InParanoid" id="J4GDZ6"/>
<evidence type="ECO:0000256" key="13">
    <source>
        <dbReference type="ARBA" id="ARBA00036671"/>
    </source>
</evidence>
<keyword evidence="6 14" id="KW-0812">Transmembrane</keyword>
<dbReference type="InterPro" id="IPR004827">
    <property type="entry name" value="bZIP"/>
</dbReference>
<keyword evidence="9 14" id="KW-0443">Lipid metabolism</keyword>
<reference evidence="17 18" key="1">
    <citation type="journal article" date="2012" name="Appl. Environ. Microbiol.">
        <title>Short-read sequencing for genomic analysis of the brown rot fungus Fibroporia radiculosa.</title>
        <authorList>
            <person name="Tang J.D."/>
            <person name="Perkins A.D."/>
            <person name="Sonstegard T.S."/>
            <person name="Schroeder S.G."/>
            <person name="Burgess S.C."/>
            <person name="Diehl S.V."/>
        </authorList>
    </citation>
    <scope>NUCLEOTIDE SEQUENCE [LARGE SCALE GENOMIC DNA]</scope>
    <source>
        <strain evidence="17 18">TFFH 294</strain>
    </source>
</reference>
<sequence>MLGHAPYHPQQPPPPPTQSPQTAAPTTINPADSNAINPQPPPQQQPPAAFQSVLRLRDDPPPVTNPAPSRSRKRKTPPSAHPDSQQPTHGPPPPPGPPIPPPGMHHPPGMLLPPPHALVPPPHLGGPPIPHGYQYPPTDYSPGGMPPPPPPLPLQDGQSSPGGSSGRTLSQSKRAEQNRKAQRAFRERRDQHVKALESRSQLLDAALASADEANRRWEECRALVDSLRVENGTARGHMAVLQRDNAALRAALAGTGIDVDSVLASAATANPDPSLIEEGQNGVQHNGGNVGPPALVKYYLVLYNVFSAIGWSYVLVLTVAHLSGLDESSRTPPASSLSSLLAQYLPIIPRLTGATHHLERHVSASLIPLFRRACTSYAAVGPQTAVVQTFAVLEVLHSLFGWVRSPLGTTMAQVASRLYLVWGITALFPQTRFHPLYASMVFSWSVTEVVRYTFYAFSLLGSEPHVLLWLRYTLFYILYPTGAGSEAGLIYASLPSMPPSIPFLSSDWYGWVLPLSWPLSTPRWIETLHDDLRCIMFMVWWVGLYVLYTYMIKQRRKVLGAGAGRRLGGKSKTQ</sequence>
<name>J4GDZ6_9APHY</name>
<organism evidence="17 18">
    <name type="scientific">Fibroporia radiculosa</name>
    <dbReference type="NCBI Taxonomy" id="599839"/>
    <lineage>
        <taxon>Eukaryota</taxon>
        <taxon>Fungi</taxon>
        <taxon>Dikarya</taxon>
        <taxon>Basidiomycota</taxon>
        <taxon>Agaricomycotina</taxon>
        <taxon>Agaricomycetes</taxon>
        <taxon>Polyporales</taxon>
        <taxon>Fibroporiaceae</taxon>
        <taxon>Fibroporia</taxon>
    </lineage>
</organism>
<dbReference type="RefSeq" id="XP_012184351.1">
    <property type="nucleotide sequence ID" value="XM_012328961.1"/>
</dbReference>
<comment type="subcellular location">
    <subcellularLocation>
        <location evidence="14">Endoplasmic reticulum membrane</location>
        <topology evidence="14">Multi-pass membrane protein</topology>
    </subcellularLocation>
    <subcellularLocation>
        <location evidence="1">Membrane</location>
        <topology evidence="1">Multi-pass membrane protein</topology>
    </subcellularLocation>
</comment>
<dbReference type="InterPro" id="IPR007482">
    <property type="entry name" value="Tyr_Pase-like_PTPLA"/>
</dbReference>
<dbReference type="HOGENOM" id="CLU_034302_6_2_1"/>
<dbReference type="STRING" id="599839.J4GDZ6"/>
<keyword evidence="12 14" id="KW-0456">Lyase</keyword>
<dbReference type="EMBL" id="HE797178">
    <property type="protein sequence ID" value="CCM05068.1"/>
    <property type="molecule type" value="Genomic_DNA"/>
</dbReference>
<dbReference type="PROSITE" id="PS00036">
    <property type="entry name" value="BZIP_BASIC"/>
    <property type="match status" value="1"/>
</dbReference>
<keyword evidence="18" id="KW-1185">Reference proteome</keyword>
<evidence type="ECO:0000256" key="9">
    <source>
        <dbReference type="ARBA" id="ARBA00023098"/>
    </source>
</evidence>
<protein>
    <recommendedName>
        <fullName evidence="4 14">Very-long-chain (3R)-3-hydroxyacyl-CoA dehydratase</fullName>
        <ecNumber evidence="4 14">4.2.1.134</ecNumber>
    </recommendedName>
</protein>
<evidence type="ECO:0000256" key="3">
    <source>
        <dbReference type="ARBA" id="ARBA00007811"/>
    </source>
</evidence>
<keyword evidence="8 14" id="KW-1133">Transmembrane helix</keyword>
<dbReference type="SUPFAM" id="SSF57959">
    <property type="entry name" value="Leucine zipper domain"/>
    <property type="match status" value="1"/>
</dbReference>
<keyword evidence="7 14" id="KW-0276">Fatty acid metabolism</keyword>
<feature type="compositionally biased region" description="Pro residues" evidence="15">
    <location>
        <begin position="144"/>
        <end position="153"/>
    </location>
</feature>
<dbReference type="AlphaFoldDB" id="J4GDZ6"/>
<dbReference type="CDD" id="cd14688">
    <property type="entry name" value="bZIP_YAP"/>
    <property type="match status" value="1"/>
</dbReference>
<feature type="region of interest" description="Disordered" evidence="15">
    <location>
        <begin position="1"/>
        <end position="190"/>
    </location>
</feature>
<feature type="transmembrane region" description="Helical" evidence="14">
    <location>
        <begin position="532"/>
        <end position="550"/>
    </location>
</feature>
<keyword evidence="11 14" id="KW-0275">Fatty acid biosynthesis</keyword>
<evidence type="ECO:0000256" key="7">
    <source>
        <dbReference type="ARBA" id="ARBA00022832"/>
    </source>
</evidence>
<feature type="compositionally biased region" description="Pro residues" evidence="15">
    <location>
        <begin position="9"/>
        <end position="18"/>
    </location>
</feature>
<dbReference type="PANTHER" id="PTHR11035">
    <property type="entry name" value="VERY-LONG-CHAIN (3R)-3-HYDROXYACYL-COA DEHYDRATASE"/>
    <property type="match status" value="1"/>
</dbReference>
<evidence type="ECO:0000313" key="17">
    <source>
        <dbReference type="EMBL" id="CCM05068.1"/>
    </source>
</evidence>
<dbReference type="GeneID" id="24099979"/>
<evidence type="ECO:0000256" key="15">
    <source>
        <dbReference type="SAM" id="MobiDB-lite"/>
    </source>
</evidence>
<evidence type="ECO:0000256" key="1">
    <source>
        <dbReference type="ARBA" id="ARBA00004141"/>
    </source>
</evidence>
<keyword evidence="14" id="KW-0256">Endoplasmic reticulum</keyword>
<dbReference type="EC" id="4.2.1.134" evidence="4 14"/>
<evidence type="ECO:0000256" key="6">
    <source>
        <dbReference type="ARBA" id="ARBA00022692"/>
    </source>
</evidence>
<evidence type="ECO:0000256" key="12">
    <source>
        <dbReference type="ARBA" id="ARBA00023239"/>
    </source>
</evidence>
<dbReference type="InterPro" id="IPR046347">
    <property type="entry name" value="bZIP_sf"/>
</dbReference>
<feature type="compositionally biased region" description="Polar residues" evidence="15">
    <location>
        <begin position="28"/>
        <end position="37"/>
    </location>
</feature>
<keyword evidence="5 14" id="KW-0444">Lipid biosynthesis</keyword>
<dbReference type="GO" id="GO:0003700">
    <property type="term" value="F:DNA-binding transcription factor activity"/>
    <property type="evidence" value="ECO:0007669"/>
    <property type="project" value="InterPro"/>
</dbReference>
<evidence type="ECO:0000256" key="14">
    <source>
        <dbReference type="RuleBase" id="RU363109"/>
    </source>
</evidence>
<dbReference type="GO" id="GO:0102158">
    <property type="term" value="F:very-long-chain (3R)-3-hydroxyacyl-CoA dehydratase activity"/>
    <property type="evidence" value="ECO:0007669"/>
    <property type="project" value="UniProtKB-EC"/>
</dbReference>
<dbReference type="GO" id="GO:0030148">
    <property type="term" value="P:sphingolipid biosynthetic process"/>
    <property type="evidence" value="ECO:0007669"/>
    <property type="project" value="TreeGrafter"/>
</dbReference>
<comment type="function">
    <text evidence="14">Catalyzes the third of the four reactions of the long-chain fatty acids elongation cycle. This endoplasmic reticulum-bound enzymatic process, allows the addition of two carbons to the chain of long- and very long-chain fatty acids/VLCFAs per cycle. This enzyme catalyzes the dehydration of the 3-hydroxyacyl-CoA intermediate into trans-2,3-enoyl-CoA, within each cycle of fatty acid elongation. Thereby, it participates to the production of VLCFAs of different chain lengths that are involved in multiple biological processes as precursors of membrane lipids and lipid mediators.</text>
</comment>
<dbReference type="GO" id="GO:0042761">
    <property type="term" value="P:very long-chain fatty acid biosynthetic process"/>
    <property type="evidence" value="ECO:0007669"/>
    <property type="project" value="TreeGrafter"/>
</dbReference>
<proteinExistence type="inferred from homology"/>
<evidence type="ECO:0000259" key="16">
    <source>
        <dbReference type="PROSITE" id="PS00036"/>
    </source>
</evidence>
<evidence type="ECO:0000256" key="10">
    <source>
        <dbReference type="ARBA" id="ARBA00023136"/>
    </source>
</evidence>
<dbReference type="Gene3D" id="1.20.5.170">
    <property type="match status" value="1"/>
</dbReference>
<keyword evidence="10 14" id="KW-0472">Membrane</keyword>
<comment type="pathway">
    <text evidence="2 14">Lipid metabolism; fatty acid biosynthesis.</text>
</comment>
<dbReference type="GO" id="GO:0005789">
    <property type="term" value="C:endoplasmic reticulum membrane"/>
    <property type="evidence" value="ECO:0007669"/>
    <property type="project" value="UniProtKB-SubCell"/>
</dbReference>
<evidence type="ECO:0000313" key="18">
    <source>
        <dbReference type="Proteomes" id="UP000006352"/>
    </source>
</evidence>
<evidence type="ECO:0000256" key="8">
    <source>
        <dbReference type="ARBA" id="ARBA00022989"/>
    </source>
</evidence>
<dbReference type="PANTHER" id="PTHR11035:SF3">
    <property type="entry name" value="VERY-LONG-CHAIN (3R)-3-HYDROXYACYL-COA DEHYDRATASE"/>
    <property type="match status" value="1"/>
</dbReference>
<comment type="similarity">
    <text evidence="3 14">Belongs to the very long-chain fatty acids dehydratase HACD family.</text>
</comment>
<dbReference type="Pfam" id="PF04387">
    <property type="entry name" value="PTPLA"/>
    <property type="match status" value="1"/>
</dbReference>
<accession>J4GDZ6</accession>
<feature type="compositionally biased region" description="Pro residues" evidence="15">
    <location>
        <begin position="89"/>
        <end position="130"/>
    </location>
</feature>
<feature type="compositionally biased region" description="Basic and acidic residues" evidence="15">
    <location>
        <begin position="173"/>
        <end position="190"/>
    </location>
</feature>
<evidence type="ECO:0000256" key="4">
    <source>
        <dbReference type="ARBA" id="ARBA00013122"/>
    </source>
</evidence>
<gene>
    <name evidence="17" type="ORF">FIBRA_07274</name>
</gene>
<comment type="catalytic activity">
    <reaction evidence="13 14">
        <text>a very-long-chain (3R)-3-hydroxyacyl-CoA = a very-long-chain (2E)-enoyl-CoA + H2O</text>
        <dbReference type="Rhea" id="RHEA:45812"/>
        <dbReference type="ChEBI" id="CHEBI:15377"/>
        <dbReference type="ChEBI" id="CHEBI:83728"/>
        <dbReference type="ChEBI" id="CHEBI:85440"/>
        <dbReference type="EC" id="4.2.1.134"/>
    </reaction>
</comment>
<dbReference type="Proteomes" id="UP000006352">
    <property type="component" value="Unassembled WGS sequence"/>
</dbReference>